<protein>
    <recommendedName>
        <fullName evidence="3">Heterokaryon incompatibility domain-containing protein</fullName>
    </recommendedName>
</protein>
<accession>A0A2H3CYM8</accession>
<evidence type="ECO:0000313" key="1">
    <source>
        <dbReference type="EMBL" id="PBK88111.1"/>
    </source>
</evidence>
<evidence type="ECO:0000313" key="2">
    <source>
        <dbReference type="Proteomes" id="UP000217790"/>
    </source>
</evidence>
<name>A0A2H3CYM8_ARMGA</name>
<proteinExistence type="predicted"/>
<organism evidence="1 2">
    <name type="scientific">Armillaria gallica</name>
    <name type="common">Bulbous honey fungus</name>
    <name type="synonym">Armillaria bulbosa</name>
    <dbReference type="NCBI Taxonomy" id="47427"/>
    <lineage>
        <taxon>Eukaryota</taxon>
        <taxon>Fungi</taxon>
        <taxon>Dikarya</taxon>
        <taxon>Basidiomycota</taxon>
        <taxon>Agaricomycotina</taxon>
        <taxon>Agaricomycetes</taxon>
        <taxon>Agaricomycetidae</taxon>
        <taxon>Agaricales</taxon>
        <taxon>Marasmiineae</taxon>
        <taxon>Physalacriaceae</taxon>
        <taxon>Armillaria</taxon>
    </lineage>
</organism>
<dbReference type="AlphaFoldDB" id="A0A2H3CYM8"/>
<sequence>MAQSGAHDDGSSIIVPMQRAYTGTKFILYSSLADTPWNDLGVDGLLDRLNTTLGTSYTLDSPSISSALEDCIAHNHDFGTAHAHLRGSWQKWDTMQAEMRRREARARDMRQEALVGNRIVQPYMVPRRIWDLYSNRERVEVQTPINGYEWPVPIPKDTNLDRVRTEMLNLGLEYVWLDVFCLRQNGGPGEALRAEEWKVDVPTIGHIYNISSTVCCLSGLGRPLSLNTGTWESDRSWFRRAWTLQEPGRRPVIAGDTPDGPLHARPIDKEENYRDELLTRFHKQLRSLDNIKPMFSSVFQMLADIQNRVSTNPVDKVAGLSFPLMSGEIPAYYEKQSVEDAWTELVNTMIGWNRRQLFFLYPAPGNASRKWCPSWEQVMTTPLPVDRLPTKTEMSGEACDDWYEGFCIESGFVRGLAVGDADGVNMQGELVVEDANGKHKFNIIAAHQYPIPEDSYVLIGEMVSLMEYWVVGRRLPEKRFEKVSVFKMTEDKEKIKMLDDLSIAIKSRSLLV</sequence>
<evidence type="ECO:0008006" key="3">
    <source>
        <dbReference type="Google" id="ProtNLM"/>
    </source>
</evidence>
<dbReference type="Proteomes" id="UP000217790">
    <property type="component" value="Unassembled WGS sequence"/>
</dbReference>
<dbReference type="STRING" id="47427.A0A2H3CYM8"/>
<reference evidence="2" key="1">
    <citation type="journal article" date="2017" name="Nat. Ecol. Evol.">
        <title>Genome expansion and lineage-specific genetic innovations in the forest pathogenic fungi Armillaria.</title>
        <authorList>
            <person name="Sipos G."/>
            <person name="Prasanna A.N."/>
            <person name="Walter M.C."/>
            <person name="O'Connor E."/>
            <person name="Balint B."/>
            <person name="Krizsan K."/>
            <person name="Kiss B."/>
            <person name="Hess J."/>
            <person name="Varga T."/>
            <person name="Slot J."/>
            <person name="Riley R."/>
            <person name="Boka B."/>
            <person name="Rigling D."/>
            <person name="Barry K."/>
            <person name="Lee J."/>
            <person name="Mihaltcheva S."/>
            <person name="LaButti K."/>
            <person name="Lipzen A."/>
            <person name="Waldron R."/>
            <person name="Moloney N.M."/>
            <person name="Sperisen C."/>
            <person name="Kredics L."/>
            <person name="Vagvoelgyi C."/>
            <person name="Patrignani A."/>
            <person name="Fitzpatrick D."/>
            <person name="Nagy I."/>
            <person name="Doyle S."/>
            <person name="Anderson J.B."/>
            <person name="Grigoriev I.V."/>
            <person name="Gueldener U."/>
            <person name="Muensterkoetter M."/>
            <person name="Nagy L.G."/>
        </authorList>
    </citation>
    <scope>NUCLEOTIDE SEQUENCE [LARGE SCALE GENOMIC DNA]</scope>
    <source>
        <strain evidence="2">Ar21-2</strain>
    </source>
</reference>
<dbReference type="OrthoDB" id="5418601at2759"/>
<gene>
    <name evidence="1" type="ORF">ARMGADRAFT_1065775</name>
</gene>
<dbReference type="InParanoid" id="A0A2H3CYM8"/>
<dbReference type="EMBL" id="KZ293675">
    <property type="protein sequence ID" value="PBK88111.1"/>
    <property type="molecule type" value="Genomic_DNA"/>
</dbReference>
<keyword evidence="2" id="KW-1185">Reference proteome</keyword>